<evidence type="ECO:0000256" key="3">
    <source>
        <dbReference type="ARBA" id="ARBA00022679"/>
    </source>
</evidence>
<dbReference type="InterPro" id="IPR003811">
    <property type="entry name" value="G3P_acylTferase_PlsY"/>
</dbReference>
<dbReference type="GO" id="GO:0008654">
    <property type="term" value="P:phospholipid biosynthetic process"/>
    <property type="evidence" value="ECO:0007669"/>
    <property type="project" value="UniProtKB-KW"/>
</dbReference>
<keyword evidence="5 10" id="KW-1133">Transmembrane helix</keyword>
<keyword evidence="4 10" id="KW-0812">Transmembrane</keyword>
<name>A0A932FYP3_UNCTE</name>
<keyword evidence="3" id="KW-0808">Transferase</keyword>
<evidence type="ECO:0000256" key="10">
    <source>
        <dbReference type="SAM" id="Phobius"/>
    </source>
</evidence>
<sequence length="96" mass="9898">MLSLVLILGAYLLGSIPFAILVSRWRKGIDVRDYGSGNMGATKVLRVVGKGAGALTLLADMAKGLGPVLLARALGVSLAEVGWVALAAVLGHLYPL</sequence>
<feature type="transmembrane region" description="Helical" evidence="10">
    <location>
        <begin position="69"/>
        <end position="94"/>
    </location>
</feature>
<accession>A0A932FYP3</accession>
<evidence type="ECO:0000256" key="2">
    <source>
        <dbReference type="ARBA" id="ARBA00022516"/>
    </source>
</evidence>
<evidence type="ECO:0000256" key="9">
    <source>
        <dbReference type="ARBA" id="ARBA00023264"/>
    </source>
</evidence>
<keyword evidence="2" id="KW-0444">Lipid biosynthesis</keyword>
<keyword evidence="7 10" id="KW-0472">Membrane</keyword>
<evidence type="ECO:0000313" key="11">
    <source>
        <dbReference type="EMBL" id="MBI2876659.1"/>
    </source>
</evidence>
<keyword evidence="8" id="KW-0594">Phospholipid biosynthesis</keyword>
<evidence type="ECO:0000256" key="6">
    <source>
        <dbReference type="ARBA" id="ARBA00023098"/>
    </source>
</evidence>
<feature type="non-terminal residue" evidence="11">
    <location>
        <position position="96"/>
    </location>
</feature>
<reference evidence="11" key="1">
    <citation type="submission" date="2020-07" db="EMBL/GenBank/DDBJ databases">
        <title>Huge and variable diversity of episymbiotic CPR bacteria and DPANN archaea in groundwater ecosystems.</title>
        <authorList>
            <person name="He C.Y."/>
            <person name="Keren R."/>
            <person name="Whittaker M."/>
            <person name="Farag I.F."/>
            <person name="Doudna J."/>
            <person name="Cate J.H.D."/>
            <person name="Banfield J.F."/>
        </authorList>
    </citation>
    <scope>NUCLEOTIDE SEQUENCE</scope>
    <source>
        <strain evidence="11">NC_groundwater_672_Ag_B-0.1um_62_36</strain>
    </source>
</reference>
<dbReference type="GO" id="GO:0043772">
    <property type="term" value="F:acyl-phosphate glycerol-3-phosphate acyltransferase activity"/>
    <property type="evidence" value="ECO:0007669"/>
    <property type="project" value="InterPro"/>
</dbReference>
<dbReference type="SMART" id="SM01207">
    <property type="entry name" value="G3P_acyltransf"/>
    <property type="match status" value="1"/>
</dbReference>
<evidence type="ECO:0000256" key="5">
    <source>
        <dbReference type="ARBA" id="ARBA00022989"/>
    </source>
</evidence>
<dbReference type="Proteomes" id="UP000769766">
    <property type="component" value="Unassembled WGS sequence"/>
</dbReference>
<evidence type="ECO:0000256" key="7">
    <source>
        <dbReference type="ARBA" id="ARBA00023136"/>
    </source>
</evidence>
<dbReference type="PANTHER" id="PTHR30309:SF0">
    <property type="entry name" value="GLYCEROL-3-PHOSPHATE ACYLTRANSFERASE-RELATED"/>
    <property type="match status" value="1"/>
</dbReference>
<dbReference type="EMBL" id="JACPRF010000218">
    <property type="protein sequence ID" value="MBI2876659.1"/>
    <property type="molecule type" value="Genomic_DNA"/>
</dbReference>
<comment type="caution">
    <text evidence="11">The sequence shown here is derived from an EMBL/GenBank/DDBJ whole genome shotgun (WGS) entry which is preliminary data.</text>
</comment>
<evidence type="ECO:0000256" key="8">
    <source>
        <dbReference type="ARBA" id="ARBA00023209"/>
    </source>
</evidence>
<evidence type="ECO:0000256" key="1">
    <source>
        <dbReference type="ARBA" id="ARBA00022475"/>
    </source>
</evidence>
<dbReference type="GO" id="GO:0005886">
    <property type="term" value="C:plasma membrane"/>
    <property type="evidence" value="ECO:0007669"/>
    <property type="project" value="InterPro"/>
</dbReference>
<feature type="transmembrane region" description="Helical" evidence="10">
    <location>
        <begin position="6"/>
        <end position="23"/>
    </location>
</feature>
<keyword evidence="9" id="KW-1208">Phospholipid metabolism</keyword>
<keyword evidence="1" id="KW-1003">Cell membrane</keyword>
<dbReference type="AlphaFoldDB" id="A0A932FYP3"/>
<gene>
    <name evidence="11" type="ORF">HYY20_07240</name>
</gene>
<evidence type="ECO:0000256" key="4">
    <source>
        <dbReference type="ARBA" id="ARBA00022692"/>
    </source>
</evidence>
<protein>
    <submittedName>
        <fullName evidence="11">Glycerol-3-phosphate acyltransferase</fullName>
    </submittedName>
</protein>
<dbReference type="PANTHER" id="PTHR30309">
    <property type="entry name" value="INNER MEMBRANE PROTEIN YGIH"/>
    <property type="match status" value="1"/>
</dbReference>
<proteinExistence type="predicted"/>
<keyword evidence="6" id="KW-0443">Lipid metabolism</keyword>
<evidence type="ECO:0000313" key="12">
    <source>
        <dbReference type="Proteomes" id="UP000769766"/>
    </source>
</evidence>
<organism evidence="11 12">
    <name type="scientific">Tectimicrobiota bacterium</name>
    <dbReference type="NCBI Taxonomy" id="2528274"/>
    <lineage>
        <taxon>Bacteria</taxon>
        <taxon>Pseudomonadati</taxon>
        <taxon>Nitrospinota/Tectimicrobiota group</taxon>
        <taxon>Candidatus Tectimicrobiota</taxon>
    </lineage>
</organism>
<keyword evidence="11" id="KW-0012">Acyltransferase</keyword>
<dbReference type="Pfam" id="PF02660">
    <property type="entry name" value="G3P_acyltransf"/>
    <property type="match status" value="1"/>
</dbReference>